<evidence type="ECO:0000313" key="3">
    <source>
        <dbReference type="Proteomes" id="UP000267223"/>
    </source>
</evidence>
<sequence>MPSHRQCVTVVGKQKILTLEDYQLDKWIWTDADFETLGWHDSLIYAFKIDQDLFFDIDYIFKWVQPNQDNWFSFWVAPCTLVFKTPVRFSFNLESNEFYNYIEIADLHRQINQNGKTEWRIETHIGDILIETENFKQIVRRPPTLQTGQQIISEERGEVSFVTSSDKNFIETEQVKQIKEKLFVLRQKETNAKHLQKELSDLFDKRIKGEIEIKEYILDKRRLERQIQEIKKELEQDDLEHFSDTNF</sequence>
<keyword evidence="3" id="KW-1185">Reference proteome</keyword>
<evidence type="ECO:0000313" key="2">
    <source>
        <dbReference type="EMBL" id="RNI35609.1"/>
    </source>
</evidence>
<comment type="caution">
    <text evidence="2">The sequence shown here is derived from an EMBL/GenBank/DDBJ whole genome shotgun (WGS) entry which is preliminary data.</text>
</comment>
<dbReference type="EMBL" id="RJJR01000009">
    <property type="protein sequence ID" value="RNI35609.1"/>
    <property type="molecule type" value="Genomic_DNA"/>
</dbReference>
<gene>
    <name evidence="2" type="ORF">EFY79_11605</name>
</gene>
<accession>A0A3M9NCU4</accession>
<keyword evidence="1" id="KW-0175">Coiled coil</keyword>
<name>A0A3M9NCU4_9BACT</name>
<reference evidence="2 3" key="1">
    <citation type="submission" date="2018-11" db="EMBL/GenBank/DDBJ databases">
        <title>Draft genome sequence of Ferruginibacter sp. BO-59.</title>
        <authorList>
            <person name="Im W.T."/>
        </authorList>
    </citation>
    <scope>NUCLEOTIDE SEQUENCE [LARGE SCALE GENOMIC DNA]</scope>
    <source>
        <strain evidence="2 3">BO-59</strain>
    </source>
</reference>
<evidence type="ECO:0000256" key="1">
    <source>
        <dbReference type="SAM" id="Coils"/>
    </source>
</evidence>
<dbReference type="Proteomes" id="UP000267223">
    <property type="component" value="Unassembled WGS sequence"/>
</dbReference>
<feature type="coiled-coil region" evidence="1">
    <location>
        <begin position="185"/>
        <end position="240"/>
    </location>
</feature>
<dbReference type="AlphaFoldDB" id="A0A3M9NCU4"/>
<dbReference type="OrthoDB" id="7060651at2"/>
<protein>
    <submittedName>
        <fullName evidence="2">Uncharacterized protein</fullName>
    </submittedName>
</protein>
<proteinExistence type="predicted"/>
<dbReference type="RefSeq" id="WP_123120889.1">
    <property type="nucleotide sequence ID" value="NZ_RJJR01000009.1"/>
</dbReference>
<organism evidence="2 3">
    <name type="scientific">Hanamia caeni</name>
    <dbReference type="NCBI Taxonomy" id="2294116"/>
    <lineage>
        <taxon>Bacteria</taxon>
        <taxon>Pseudomonadati</taxon>
        <taxon>Bacteroidota</taxon>
        <taxon>Chitinophagia</taxon>
        <taxon>Chitinophagales</taxon>
        <taxon>Chitinophagaceae</taxon>
        <taxon>Hanamia</taxon>
    </lineage>
</organism>